<dbReference type="EMBL" id="JAIZTC010000008">
    <property type="protein sequence ID" value="MCA8382542.1"/>
    <property type="molecule type" value="Genomic_DNA"/>
</dbReference>
<evidence type="ECO:0000313" key="2">
    <source>
        <dbReference type="Proteomes" id="UP001199070"/>
    </source>
</evidence>
<comment type="caution">
    <text evidence="1">The sequence shown here is derived from an EMBL/GenBank/DDBJ whole genome shotgun (WGS) entry which is preliminary data.</text>
</comment>
<dbReference type="AlphaFoldDB" id="A0AAW4TH57"/>
<proteinExistence type="predicted"/>
<dbReference type="Proteomes" id="UP001199070">
    <property type="component" value="Unassembled WGS sequence"/>
</dbReference>
<sequence>MESKHADTIAERLLGLGKSAVGIGEAGLSAATGALAAPVGAAYGIGKTLTSGKFGTQQGIEEGDRAGAALANKLTYQPRTEAGRNDVEALGNSGLMHALQGMPVESPMIARLPEVPRGVLATGEGAAGAARAGANAVGRGARSAARGAVQGLPDVDPQTMQLARQAHNLGFRLRPDQVYGSRYGRYAGEMAQDNPFVASNRDFNHDMFNHQLVYLLGGEGNRLTRQVFNRAMTRSGETIGEIAGSHDVPFNEDLVNRLAGHVTEAQRYQTGDVERVVRGYVDEITDRSQGGVLPGEAFRRINTRLNTQIRNTQNGDLRNALSGLQDDLQESFVTQLSPEDLNRYNEARRQYAVGKTLEPLVAKSPTGRIPPAALLGAVTRNQAGRSAMARGAAGDLGTLADIGQRFLKEQPSSGTAERTLMQNLLTHPVGTVAAGGTALLTAPAAAAYNRFGPEVTDLLIQRPPRP</sequence>
<reference evidence="1" key="1">
    <citation type="submission" date="2023-08" db="EMBL/GenBank/DDBJ databases">
        <title>A collection of bacterial strains from the Burkholderia cepacia Research Laboratory and Repository.</title>
        <authorList>
            <person name="Lipuma J."/>
            <person name="Spilker T."/>
        </authorList>
    </citation>
    <scope>NUCLEOTIDE SEQUENCE</scope>
    <source>
        <strain evidence="1">AU0862</strain>
    </source>
</reference>
<accession>A0AAW4TH57</accession>
<protein>
    <submittedName>
        <fullName evidence="1">Uncharacterized protein</fullName>
    </submittedName>
</protein>
<gene>
    <name evidence="1" type="ORF">LGN22_26915</name>
</gene>
<dbReference type="RefSeq" id="WP_226135207.1">
    <property type="nucleotide sequence ID" value="NZ_JAIZTC010000008.1"/>
</dbReference>
<name>A0AAW4TH57_9BURK</name>
<organism evidence="1 2">
    <name type="scientific">Burkholderia cenocepacia</name>
    <dbReference type="NCBI Taxonomy" id="95486"/>
    <lineage>
        <taxon>Bacteria</taxon>
        <taxon>Pseudomonadati</taxon>
        <taxon>Pseudomonadota</taxon>
        <taxon>Betaproteobacteria</taxon>
        <taxon>Burkholderiales</taxon>
        <taxon>Burkholderiaceae</taxon>
        <taxon>Burkholderia</taxon>
        <taxon>Burkholderia cepacia complex</taxon>
    </lineage>
</organism>
<evidence type="ECO:0000313" key="1">
    <source>
        <dbReference type="EMBL" id="MCA8382542.1"/>
    </source>
</evidence>